<dbReference type="FunFam" id="2.40.128.20:FF:000002">
    <property type="entry name" value="Outer membrane lipoprotein Blc"/>
    <property type="match status" value="1"/>
</dbReference>
<dbReference type="InterPro" id="IPR022272">
    <property type="entry name" value="Lipocalin_CS"/>
</dbReference>
<organism evidence="15 16">
    <name type="scientific">Soonwooa buanensis</name>
    <dbReference type="NCBI Taxonomy" id="619805"/>
    <lineage>
        <taxon>Bacteria</taxon>
        <taxon>Pseudomonadati</taxon>
        <taxon>Bacteroidota</taxon>
        <taxon>Flavobacteriia</taxon>
        <taxon>Flavobacteriales</taxon>
        <taxon>Weeksellaceae</taxon>
        <taxon>Chryseobacterium group</taxon>
        <taxon>Soonwooa</taxon>
    </lineage>
</organism>
<evidence type="ECO:0000256" key="11">
    <source>
        <dbReference type="ARBA" id="ARBA00057024"/>
    </source>
</evidence>
<evidence type="ECO:0000256" key="3">
    <source>
        <dbReference type="ARBA" id="ARBA00006889"/>
    </source>
</evidence>
<keyword evidence="5" id="KW-0732">Signal</keyword>
<evidence type="ECO:0000256" key="13">
    <source>
        <dbReference type="PIRNR" id="PIRNR036893"/>
    </source>
</evidence>
<comment type="subunit">
    <text evidence="4">Homodimer.</text>
</comment>
<evidence type="ECO:0000256" key="2">
    <source>
        <dbReference type="ARBA" id="ARBA00004635"/>
    </source>
</evidence>
<evidence type="ECO:0000256" key="9">
    <source>
        <dbReference type="ARBA" id="ARBA00023237"/>
    </source>
</evidence>
<evidence type="ECO:0000256" key="8">
    <source>
        <dbReference type="ARBA" id="ARBA00023139"/>
    </source>
</evidence>
<evidence type="ECO:0000256" key="10">
    <source>
        <dbReference type="ARBA" id="ARBA00023288"/>
    </source>
</evidence>
<evidence type="ECO:0000256" key="4">
    <source>
        <dbReference type="ARBA" id="ARBA00011738"/>
    </source>
</evidence>
<dbReference type="InterPro" id="IPR000566">
    <property type="entry name" value="Lipocln_cytosolic_FA-bd_dom"/>
</dbReference>
<dbReference type="Pfam" id="PF08212">
    <property type="entry name" value="Lipocalin_2"/>
    <property type="match status" value="1"/>
</dbReference>
<dbReference type="InterPro" id="IPR047202">
    <property type="entry name" value="Lipocalin_Blc-like_dom"/>
</dbReference>
<dbReference type="STRING" id="619805.SAMN05660477_00874"/>
<name>A0A1T5DNG0_9FLAO</name>
<evidence type="ECO:0000256" key="1">
    <source>
        <dbReference type="ARBA" id="ARBA00004442"/>
    </source>
</evidence>
<evidence type="ECO:0000256" key="5">
    <source>
        <dbReference type="ARBA" id="ARBA00022729"/>
    </source>
</evidence>
<dbReference type="PIRSF" id="PIRSF036893">
    <property type="entry name" value="Lipocalin_ApoD"/>
    <property type="match status" value="1"/>
</dbReference>
<dbReference type="GO" id="GO:0006950">
    <property type="term" value="P:response to stress"/>
    <property type="evidence" value="ECO:0007669"/>
    <property type="project" value="UniProtKB-ARBA"/>
</dbReference>
<feature type="domain" description="Lipocalin/cytosolic fatty-acid binding" evidence="14">
    <location>
        <begin position="33"/>
        <end position="172"/>
    </location>
</feature>
<evidence type="ECO:0000256" key="6">
    <source>
        <dbReference type="ARBA" id="ARBA00023121"/>
    </source>
</evidence>
<sequence length="173" mass="19749">MFAVAGVGVIAGLLACSGKKAMSNNLQVVQNFDADKYLGTWYEVARFDFKFEKDLKNVTANYSKREDGKIKVVNKGFNFVKNKWEEATGKAKFVGSENEAALKVSFFGPFYSEYNVVMMEPDYQTALIFGESTDYMWMLSRTKSIPEATKQRYIEFAQKHGYDTSKLVWTQQD</sequence>
<evidence type="ECO:0000313" key="15">
    <source>
        <dbReference type="EMBL" id="SKB73155.1"/>
    </source>
</evidence>
<evidence type="ECO:0000256" key="7">
    <source>
        <dbReference type="ARBA" id="ARBA00023136"/>
    </source>
</evidence>
<dbReference type="EMBL" id="FUYZ01000002">
    <property type="protein sequence ID" value="SKB73155.1"/>
    <property type="molecule type" value="Genomic_DNA"/>
</dbReference>
<proteinExistence type="inferred from homology"/>
<dbReference type="PANTHER" id="PTHR10612:SF34">
    <property type="entry name" value="APOLIPOPROTEIN D"/>
    <property type="match status" value="1"/>
</dbReference>
<keyword evidence="9" id="KW-0998">Cell outer membrane</keyword>
<keyword evidence="7" id="KW-0472">Membrane</keyword>
<evidence type="ECO:0000256" key="12">
    <source>
        <dbReference type="ARBA" id="ARBA00071217"/>
    </source>
</evidence>
<dbReference type="Proteomes" id="UP000191112">
    <property type="component" value="Unassembled WGS sequence"/>
</dbReference>
<keyword evidence="8" id="KW-0564">Palmitate</keyword>
<keyword evidence="10 15" id="KW-0449">Lipoprotein</keyword>
<dbReference type="PRINTS" id="PR01171">
    <property type="entry name" value="BCTLIPOCALIN"/>
</dbReference>
<accession>A0A1T5DNG0</accession>
<evidence type="ECO:0000259" key="14">
    <source>
        <dbReference type="Pfam" id="PF08212"/>
    </source>
</evidence>
<gene>
    <name evidence="15" type="ORF">SAMN05660477_00874</name>
</gene>
<dbReference type="Gene3D" id="2.40.128.20">
    <property type="match status" value="1"/>
</dbReference>
<comment type="subcellular location">
    <subcellularLocation>
        <location evidence="1">Cell outer membrane</location>
    </subcellularLocation>
    <subcellularLocation>
        <location evidence="2">Membrane</location>
        <topology evidence="2">Lipid-anchor</topology>
    </subcellularLocation>
</comment>
<dbReference type="PANTHER" id="PTHR10612">
    <property type="entry name" value="APOLIPOPROTEIN D"/>
    <property type="match status" value="1"/>
</dbReference>
<keyword evidence="6" id="KW-0446">Lipid-binding</keyword>
<evidence type="ECO:0000313" key="16">
    <source>
        <dbReference type="Proteomes" id="UP000191112"/>
    </source>
</evidence>
<dbReference type="CDD" id="cd19438">
    <property type="entry name" value="lipocalin_Blc-like"/>
    <property type="match status" value="1"/>
</dbReference>
<dbReference type="GO" id="GO:0009279">
    <property type="term" value="C:cell outer membrane"/>
    <property type="evidence" value="ECO:0007669"/>
    <property type="project" value="UniProtKB-SubCell"/>
</dbReference>
<dbReference type="AlphaFoldDB" id="A0A1T5DNG0"/>
<dbReference type="InterPro" id="IPR012674">
    <property type="entry name" value="Calycin"/>
</dbReference>
<protein>
    <recommendedName>
        <fullName evidence="12">Outer membrane lipoprotein Blc</fullName>
    </recommendedName>
</protein>
<dbReference type="InterPro" id="IPR022271">
    <property type="entry name" value="Lipocalin_ApoD"/>
</dbReference>
<comment type="function">
    <text evidence="11">Involved in the storage or transport of lipids necessary for membrane maintenance under stressful conditions. Displays a binding preference for lysophospholipids.</text>
</comment>
<dbReference type="InterPro" id="IPR002446">
    <property type="entry name" value="Lipocalin_bac"/>
</dbReference>
<dbReference type="PROSITE" id="PS00213">
    <property type="entry name" value="LIPOCALIN"/>
    <property type="match status" value="1"/>
</dbReference>
<reference evidence="15 16" key="1">
    <citation type="submission" date="2017-02" db="EMBL/GenBank/DDBJ databases">
        <authorList>
            <person name="Peterson S.W."/>
        </authorList>
    </citation>
    <scope>NUCLEOTIDE SEQUENCE [LARGE SCALE GENOMIC DNA]</scope>
    <source>
        <strain evidence="15 16">DSM 22323</strain>
    </source>
</reference>
<dbReference type="SUPFAM" id="SSF50814">
    <property type="entry name" value="Lipocalins"/>
    <property type="match status" value="1"/>
</dbReference>
<comment type="similarity">
    <text evidence="3 13">Belongs to the calycin superfamily. Lipocalin family.</text>
</comment>
<keyword evidence="16" id="KW-1185">Reference proteome</keyword>
<dbReference type="GO" id="GO:0008289">
    <property type="term" value="F:lipid binding"/>
    <property type="evidence" value="ECO:0007669"/>
    <property type="project" value="UniProtKB-KW"/>
</dbReference>